<dbReference type="InterPro" id="IPR050330">
    <property type="entry name" value="Bact_OuterMem_StrucFunc"/>
</dbReference>
<evidence type="ECO:0000313" key="9">
    <source>
        <dbReference type="Proteomes" id="UP000704068"/>
    </source>
</evidence>
<dbReference type="Gene3D" id="3.30.1330.60">
    <property type="entry name" value="OmpA-like domain"/>
    <property type="match status" value="1"/>
</dbReference>
<reference evidence="8" key="1">
    <citation type="submission" date="2020-04" db="EMBL/GenBank/DDBJ databases">
        <title>Deep metagenomics examines the oral microbiome during advanced dental caries in children, revealing novel taxa and co-occurrences with host molecules.</title>
        <authorList>
            <person name="Baker J.L."/>
            <person name="Morton J.T."/>
            <person name="Dinis M."/>
            <person name="Alvarez R."/>
            <person name="Tran N.C."/>
            <person name="Knight R."/>
            <person name="Edlund A."/>
        </authorList>
    </citation>
    <scope>NUCLEOTIDE SEQUENCE</scope>
    <source>
        <strain evidence="8">JCVI_34_bin.1</strain>
    </source>
</reference>
<keyword evidence="2 4" id="KW-0472">Membrane</keyword>
<keyword evidence="6" id="KW-0732">Signal</keyword>
<dbReference type="Pfam" id="PF00691">
    <property type="entry name" value="OmpA"/>
    <property type="match status" value="1"/>
</dbReference>
<dbReference type="InterPro" id="IPR036737">
    <property type="entry name" value="OmpA-like_sf"/>
</dbReference>
<sequence>MRKIISVFAIGAFVALGANAQGAFVNHRFFDNWSLGLNAGSIAPVKGPAFWKHNRANFGLELTKQITPVFGLGFEGEANVNTTPSLTAIDQVNASVLAKVNLTNWFCGYKGTPRPFELEAIGGLGWGYMYDSDPNIDGTDFWTSKFGLNFNFNLGANRAWTIALKPAIVYNLDHQGFRGMARARGANYDLNTAAVELRAGLTYHFKTSNGEHYFTKVRAYDQGEIDGLNGRINDLRGQLADKDGQLSDANRRINDLQNQLNDCRNRKPEVRVKETTNNLMTSAVTFRQGKSVVDPSQMPNVERVATYLANHKEATVVIKGYASPEGSLEFNEKLAAARANAVKTILVKRYRIAASRITAEGQGIGNMFSEPDWNRVSICTLDQK</sequence>
<feature type="domain" description="OmpA-like" evidence="7">
    <location>
        <begin position="273"/>
        <end position="384"/>
    </location>
</feature>
<feature type="signal peptide" evidence="6">
    <location>
        <begin position="1"/>
        <end position="20"/>
    </location>
</feature>
<dbReference type="PANTHER" id="PTHR30329:SF21">
    <property type="entry name" value="LIPOPROTEIN YIAD-RELATED"/>
    <property type="match status" value="1"/>
</dbReference>
<gene>
    <name evidence="8" type="ORF">HXK21_07820</name>
</gene>
<protein>
    <submittedName>
        <fullName evidence="8">OmpA family protein</fullName>
    </submittedName>
</protein>
<proteinExistence type="predicted"/>
<dbReference type="SUPFAM" id="SSF103088">
    <property type="entry name" value="OmpA-like"/>
    <property type="match status" value="1"/>
</dbReference>
<feature type="chain" id="PRO_5037068199" evidence="6">
    <location>
        <begin position="21"/>
        <end position="384"/>
    </location>
</feature>
<evidence type="ECO:0000256" key="4">
    <source>
        <dbReference type="PROSITE-ProRule" id="PRU00473"/>
    </source>
</evidence>
<evidence type="ECO:0000313" key="8">
    <source>
        <dbReference type="EMBL" id="MBF0970931.1"/>
    </source>
</evidence>
<dbReference type="Gene3D" id="1.20.5.1700">
    <property type="match status" value="1"/>
</dbReference>
<evidence type="ECO:0000256" key="5">
    <source>
        <dbReference type="SAM" id="Coils"/>
    </source>
</evidence>
<dbReference type="PANTHER" id="PTHR30329">
    <property type="entry name" value="STATOR ELEMENT OF FLAGELLAR MOTOR COMPLEX"/>
    <property type="match status" value="1"/>
</dbReference>
<dbReference type="AlphaFoldDB" id="A0A929X0L1"/>
<comment type="caution">
    <text evidence="8">The sequence shown here is derived from an EMBL/GenBank/DDBJ whole genome shotgun (WGS) entry which is preliminary data.</text>
</comment>
<dbReference type="Proteomes" id="UP000704068">
    <property type="component" value="Unassembled WGS sequence"/>
</dbReference>
<dbReference type="GO" id="GO:0009279">
    <property type="term" value="C:cell outer membrane"/>
    <property type="evidence" value="ECO:0007669"/>
    <property type="project" value="UniProtKB-SubCell"/>
</dbReference>
<organism evidence="8 9">
    <name type="scientific">Alloprevotella tannerae</name>
    <dbReference type="NCBI Taxonomy" id="76122"/>
    <lineage>
        <taxon>Bacteria</taxon>
        <taxon>Pseudomonadati</taxon>
        <taxon>Bacteroidota</taxon>
        <taxon>Bacteroidia</taxon>
        <taxon>Bacteroidales</taxon>
        <taxon>Prevotellaceae</taxon>
        <taxon>Alloprevotella</taxon>
    </lineage>
</organism>
<dbReference type="EMBL" id="JABZGR010000030">
    <property type="protein sequence ID" value="MBF0970931.1"/>
    <property type="molecule type" value="Genomic_DNA"/>
</dbReference>
<evidence type="ECO:0000256" key="1">
    <source>
        <dbReference type="ARBA" id="ARBA00004442"/>
    </source>
</evidence>
<dbReference type="InterPro" id="IPR006664">
    <property type="entry name" value="OMP_bac"/>
</dbReference>
<keyword evidence="5" id="KW-0175">Coiled coil</keyword>
<comment type="subcellular location">
    <subcellularLocation>
        <location evidence="1">Cell outer membrane</location>
    </subcellularLocation>
</comment>
<name>A0A929X0L1_9BACT</name>
<dbReference type="RefSeq" id="WP_303764565.1">
    <property type="nucleotide sequence ID" value="NZ_JABZGR010000030.1"/>
</dbReference>
<dbReference type="CDD" id="cd07185">
    <property type="entry name" value="OmpA_C-like"/>
    <property type="match status" value="1"/>
</dbReference>
<keyword evidence="3" id="KW-0998">Cell outer membrane</keyword>
<dbReference type="InterPro" id="IPR006665">
    <property type="entry name" value="OmpA-like"/>
</dbReference>
<feature type="coiled-coil region" evidence="5">
    <location>
        <begin position="232"/>
        <end position="273"/>
    </location>
</feature>
<evidence type="ECO:0000256" key="6">
    <source>
        <dbReference type="SAM" id="SignalP"/>
    </source>
</evidence>
<dbReference type="PRINTS" id="PR01021">
    <property type="entry name" value="OMPADOMAIN"/>
</dbReference>
<evidence type="ECO:0000259" key="7">
    <source>
        <dbReference type="PROSITE" id="PS51123"/>
    </source>
</evidence>
<evidence type="ECO:0000256" key="3">
    <source>
        <dbReference type="ARBA" id="ARBA00023237"/>
    </source>
</evidence>
<evidence type="ECO:0000256" key="2">
    <source>
        <dbReference type="ARBA" id="ARBA00023136"/>
    </source>
</evidence>
<accession>A0A929X0L1</accession>
<dbReference type="PROSITE" id="PS51123">
    <property type="entry name" value="OMPA_2"/>
    <property type="match status" value="1"/>
</dbReference>